<sequence>MQRENTTELNTQAPWYRDVLSCPDCGGNVSFESFPRCGTCKFEDRTGRDLRPKNRTFANISMPKFLRLDPEEHLKSVRLMAPDITYAGPKSVRDCSQLMSLVQDRFASGIDVLDLGCGSRDHAAPVESLNHRYVGVDYSNKAADFLADAHALPFKDGSFDCVLSYAVLEHLYNPFVAVSEVCRVLRPGGIYLGTVSLGEPFHQSFFHVTPWGFLSLIESAPELKVDQLWSSMDTLRSLSRMGRYSRPVRWMLGMLHRFDRRTPFLTPRKMKWPEIDRKCDALYRTGSLGFCVSKSDVRPTE</sequence>
<protein>
    <submittedName>
        <fullName evidence="2">Putative S-adenosylmethionine-dependent methyltransferase</fullName>
        <ecNumber evidence="2">2.1.1.-</ecNumber>
    </submittedName>
</protein>
<keyword evidence="3" id="KW-1185">Reference proteome</keyword>
<dbReference type="GO" id="GO:0032259">
    <property type="term" value="P:methylation"/>
    <property type="evidence" value="ECO:0007669"/>
    <property type="project" value="UniProtKB-KW"/>
</dbReference>
<proteinExistence type="predicted"/>
<keyword evidence="2" id="KW-0489">Methyltransferase</keyword>
<keyword evidence="2" id="KW-0808">Transferase</keyword>
<dbReference type="GO" id="GO:0008757">
    <property type="term" value="F:S-adenosylmethionine-dependent methyltransferase activity"/>
    <property type="evidence" value="ECO:0007669"/>
    <property type="project" value="InterPro"/>
</dbReference>
<name>A0A5C6CU45_9BACT</name>
<dbReference type="Gene3D" id="3.40.50.150">
    <property type="entry name" value="Vaccinia Virus protein VP39"/>
    <property type="match status" value="1"/>
</dbReference>
<evidence type="ECO:0000259" key="1">
    <source>
        <dbReference type="Pfam" id="PF08241"/>
    </source>
</evidence>
<comment type="caution">
    <text evidence="2">The sequence shown here is derived from an EMBL/GenBank/DDBJ whole genome shotgun (WGS) entry which is preliminary data.</text>
</comment>
<reference evidence="2 3" key="1">
    <citation type="submission" date="2019-02" db="EMBL/GenBank/DDBJ databases">
        <title>Deep-cultivation of Planctomycetes and their phenomic and genomic characterization uncovers novel biology.</title>
        <authorList>
            <person name="Wiegand S."/>
            <person name="Jogler M."/>
            <person name="Boedeker C."/>
            <person name="Pinto D."/>
            <person name="Vollmers J."/>
            <person name="Rivas-Marin E."/>
            <person name="Kohn T."/>
            <person name="Peeters S.H."/>
            <person name="Heuer A."/>
            <person name="Rast P."/>
            <person name="Oberbeckmann S."/>
            <person name="Bunk B."/>
            <person name="Jeske O."/>
            <person name="Meyerdierks A."/>
            <person name="Storesund J.E."/>
            <person name="Kallscheuer N."/>
            <person name="Luecker S."/>
            <person name="Lage O.M."/>
            <person name="Pohl T."/>
            <person name="Merkel B.J."/>
            <person name="Hornburger P."/>
            <person name="Mueller R.-W."/>
            <person name="Bruemmer F."/>
            <person name="Labrenz M."/>
            <person name="Spormann A.M."/>
            <person name="Op Den Camp H."/>
            <person name="Overmann J."/>
            <person name="Amann R."/>
            <person name="Jetten M.S.M."/>
            <person name="Mascher T."/>
            <person name="Medema M.H."/>
            <person name="Devos D.P."/>
            <person name="Kaster A.-K."/>
            <person name="Ovreas L."/>
            <person name="Rohde M."/>
            <person name="Galperin M.Y."/>
            <person name="Jogler C."/>
        </authorList>
    </citation>
    <scope>NUCLEOTIDE SEQUENCE [LARGE SCALE GENOMIC DNA]</scope>
    <source>
        <strain evidence="2 3">Pla52o</strain>
    </source>
</reference>
<dbReference type="PANTHER" id="PTHR43591">
    <property type="entry name" value="METHYLTRANSFERASE"/>
    <property type="match status" value="1"/>
</dbReference>
<dbReference type="Proteomes" id="UP000316304">
    <property type="component" value="Unassembled WGS sequence"/>
</dbReference>
<feature type="domain" description="Methyltransferase type 11" evidence="1">
    <location>
        <begin position="113"/>
        <end position="191"/>
    </location>
</feature>
<dbReference type="InterPro" id="IPR013216">
    <property type="entry name" value="Methyltransf_11"/>
</dbReference>
<dbReference type="EMBL" id="SJPT01000001">
    <property type="protein sequence ID" value="TWU27174.1"/>
    <property type="molecule type" value="Genomic_DNA"/>
</dbReference>
<dbReference type="AlphaFoldDB" id="A0A5C6CU45"/>
<evidence type="ECO:0000313" key="3">
    <source>
        <dbReference type="Proteomes" id="UP000316304"/>
    </source>
</evidence>
<dbReference type="Pfam" id="PF08241">
    <property type="entry name" value="Methyltransf_11"/>
    <property type="match status" value="1"/>
</dbReference>
<accession>A0A5C6CU45</accession>
<dbReference type="PANTHER" id="PTHR43591:SF24">
    <property type="entry name" value="2-METHOXY-6-POLYPRENYL-1,4-BENZOQUINOL METHYLASE, MITOCHONDRIAL"/>
    <property type="match status" value="1"/>
</dbReference>
<organism evidence="2 3">
    <name type="scientific">Novipirellula galeiformis</name>
    <dbReference type="NCBI Taxonomy" id="2528004"/>
    <lineage>
        <taxon>Bacteria</taxon>
        <taxon>Pseudomonadati</taxon>
        <taxon>Planctomycetota</taxon>
        <taxon>Planctomycetia</taxon>
        <taxon>Pirellulales</taxon>
        <taxon>Pirellulaceae</taxon>
        <taxon>Novipirellula</taxon>
    </lineage>
</organism>
<dbReference type="SUPFAM" id="SSF53335">
    <property type="entry name" value="S-adenosyl-L-methionine-dependent methyltransferases"/>
    <property type="match status" value="1"/>
</dbReference>
<dbReference type="CDD" id="cd02440">
    <property type="entry name" value="AdoMet_MTases"/>
    <property type="match status" value="1"/>
</dbReference>
<evidence type="ECO:0000313" key="2">
    <source>
        <dbReference type="EMBL" id="TWU27174.1"/>
    </source>
</evidence>
<gene>
    <name evidence="2" type="ORF">Pla52o_10380</name>
</gene>
<dbReference type="InterPro" id="IPR029063">
    <property type="entry name" value="SAM-dependent_MTases_sf"/>
</dbReference>
<dbReference type="EC" id="2.1.1.-" evidence="2"/>